<feature type="region of interest" description="Disordered" evidence="1">
    <location>
        <begin position="463"/>
        <end position="482"/>
    </location>
</feature>
<dbReference type="Proteomes" id="UP000035651">
    <property type="component" value="Chromosome"/>
</dbReference>
<dbReference type="InterPro" id="IPR035919">
    <property type="entry name" value="EAL_sf"/>
</dbReference>
<name>A0A173GZU0_9BURK</name>
<keyword evidence="4" id="KW-1185">Reference proteome</keyword>
<reference evidence="3" key="1">
    <citation type="submission" date="2016-06" db="EMBL/GenBank/DDBJ databases">
        <title>Complete Genome Sequence of Pandoraea faecigallinarum DSM-23572.</title>
        <authorList>
            <person name="Yong D."/>
            <person name="Ee R."/>
            <person name="Lim Y.-L."/>
            <person name="Yin W.-F."/>
            <person name="Chan K.-G."/>
        </authorList>
    </citation>
    <scope>NUCLEOTIDE SEQUENCE</scope>
    <source>
        <strain evidence="3">DSM 23572</strain>
    </source>
</reference>
<dbReference type="GO" id="GO:0071111">
    <property type="term" value="F:cyclic-guanylate-specific phosphodiesterase activity"/>
    <property type="evidence" value="ECO:0007669"/>
    <property type="project" value="InterPro"/>
</dbReference>
<dbReference type="InterPro" id="IPR001633">
    <property type="entry name" value="EAL_dom"/>
</dbReference>
<dbReference type="Pfam" id="PF00563">
    <property type="entry name" value="EAL"/>
    <property type="match status" value="1"/>
</dbReference>
<feature type="compositionally biased region" description="Basic residues" evidence="1">
    <location>
        <begin position="466"/>
        <end position="481"/>
    </location>
</feature>
<dbReference type="PROSITE" id="PS50883">
    <property type="entry name" value="EAL"/>
    <property type="match status" value="1"/>
</dbReference>
<dbReference type="EMBL" id="CP011807">
    <property type="protein sequence ID" value="ANI21705.1"/>
    <property type="molecule type" value="Genomic_DNA"/>
</dbReference>
<accession>A0A173GZU0</accession>
<dbReference type="PANTHER" id="PTHR33121:SF71">
    <property type="entry name" value="OXYGEN SENSOR PROTEIN DOSP"/>
    <property type="match status" value="1"/>
</dbReference>
<dbReference type="KEGG" id="pfg:AB870_25895"/>
<dbReference type="SUPFAM" id="SSF55073">
    <property type="entry name" value="Nucleotide cyclase"/>
    <property type="match status" value="1"/>
</dbReference>
<protein>
    <recommendedName>
        <fullName evidence="2">EAL domain-containing protein</fullName>
    </recommendedName>
</protein>
<dbReference type="RefSeq" id="WP_053059655.1">
    <property type="nucleotide sequence ID" value="NZ_CP011807.3"/>
</dbReference>
<dbReference type="InterPro" id="IPR029787">
    <property type="entry name" value="Nucleotide_cyclase"/>
</dbReference>
<dbReference type="InterPro" id="IPR043128">
    <property type="entry name" value="Rev_trsase/Diguanyl_cyclase"/>
</dbReference>
<dbReference type="SMART" id="SM00052">
    <property type="entry name" value="EAL"/>
    <property type="match status" value="1"/>
</dbReference>
<evidence type="ECO:0000313" key="4">
    <source>
        <dbReference type="Proteomes" id="UP000035651"/>
    </source>
</evidence>
<dbReference type="STRING" id="656179.AB870_25895"/>
<dbReference type="InterPro" id="IPR050706">
    <property type="entry name" value="Cyclic-di-GMP_PDE-like"/>
</dbReference>
<sequence length="502" mass="55478">MNDTNALRRQVVLADLLLDRQRLLRALSLELRTPSPPNSHSALVVLHVGRGQRKATSQPAISDADLLATVAFRVGSRIRRRDLIGRVSDQQIAILLRDLGSREAAVQVTRRFIRAGESPVPCGNGLLYPIVSAGITHLPQVPVWPATLLEHTSDVADQAIRESASRFLVTEAPAAPTEGIAPPDDAGNEHYWRSAIGRALSDSEFRLHYQPQIDMRTHRLTGLEALIRWQRDDELIMPGEFIPAAERCDVIGPIGDWTLHEACRQLDKWHTDGEEYPRVAVNLSAQQMRVQTLETVRYALKHHRVPPDKLEIEITESSLISHLDEAATLMNELVAMGVRLSLDDFGTGYSSFVRLKRWPFGTVKIDYQFVAGVLLGGYDTELIRAIIAIARKLEIETVAEGVETSAQRDALASLGCHAWHGVSLHASLTARAHRDVHSRLARAPVNASATAFAVGQRYSQPPPCRLRFRSRPGRSHLRAHRLGGSALCRRSTGGESGRTSAL</sequence>
<evidence type="ECO:0000313" key="3">
    <source>
        <dbReference type="EMBL" id="ANI21705.1"/>
    </source>
</evidence>
<dbReference type="CDD" id="cd01948">
    <property type="entry name" value="EAL"/>
    <property type="match status" value="1"/>
</dbReference>
<dbReference type="Gene3D" id="3.20.20.450">
    <property type="entry name" value="EAL domain"/>
    <property type="match status" value="1"/>
</dbReference>
<gene>
    <name evidence="3" type="ORF">AB870_25895</name>
</gene>
<feature type="domain" description="EAL" evidence="2">
    <location>
        <begin position="189"/>
        <end position="441"/>
    </location>
</feature>
<evidence type="ECO:0000259" key="2">
    <source>
        <dbReference type="PROSITE" id="PS50883"/>
    </source>
</evidence>
<dbReference type="AlphaFoldDB" id="A0A173GZU0"/>
<proteinExistence type="predicted"/>
<dbReference type="SUPFAM" id="SSF141868">
    <property type="entry name" value="EAL domain-like"/>
    <property type="match status" value="1"/>
</dbReference>
<organism evidence="3 4">
    <name type="scientific">Pandoraea faecigallinarum</name>
    <dbReference type="NCBI Taxonomy" id="656179"/>
    <lineage>
        <taxon>Bacteria</taxon>
        <taxon>Pseudomonadati</taxon>
        <taxon>Pseudomonadota</taxon>
        <taxon>Betaproteobacteria</taxon>
        <taxon>Burkholderiales</taxon>
        <taxon>Burkholderiaceae</taxon>
        <taxon>Pandoraea</taxon>
    </lineage>
</organism>
<evidence type="ECO:0000256" key="1">
    <source>
        <dbReference type="SAM" id="MobiDB-lite"/>
    </source>
</evidence>
<dbReference type="PANTHER" id="PTHR33121">
    <property type="entry name" value="CYCLIC DI-GMP PHOSPHODIESTERASE PDEF"/>
    <property type="match status" value="1"/>
</dbReference>
<dbReference type="Gene3D" id="3.30.70.270">
    <property type="match status" value="1"/>
</dbReference>
<dbReference type="OrthoDB" id="9813903at2"/>